<dbReference type="PANTHER" id="PTHR35446">
    <property type="entry name" value="SI:CH211-175M2.5"/>
    <property type="match status" value="1"/>
</dbReference>
<reference evidence="2 3" key="1">
    <citation type="submission" date="2023-03" db="EMBL/GenBank/DDBJ databases">
        <title>Halomonas sp. nov., isolated from Korean tranditional fermented seafood 'Jeotgal'.</title>
        <authorList>
            <person name="Kim B."/>
            <person name="Shin N.-R."/>
        </authorList>
    </citation>
    <scope>NUCLEOTIDE SEQUENCE [LARGE SCALE GENOMIC DNA]</scope>
    <source>
        <strain evidence="2 3">SG2L-4</strain>
    </source>
</reference>
<dbReference type="PANTHER" id="PTHR35446:SF3">
    <property type="entry name" value="CMD DOMAIN-CONTAINING PROTEIN"/>
    <property type="match status" value="1"/>
</dbReference>
<proteinExistence type="predicted"/>
<accession>A0ABY9Z1Y8</accession>
<dbReference type="RefSeq" id="WP_311885099.1">
    <property type="nucleotide sequence ID" value="NZ_CP119391.1"/>
</dbReference>
<dbReference type="InterPro" id="IPR004675">
    <property type="entry name" value="AhpD_core"/>
</dbReference>
<evidence type="ECO:0000313" key="2">
    <source>
        <dbReference type="EMBL" id="WNK21138.1"/>
    </source>
</evidence>
<dbReference type="Pfam" id="PF02627">
    <property type="entry name" value="CMD"/>
    <property type="match status" value="1"/>
</dbReference>
<name>A0ABY9Z1Y8_9GAMM</name>
<gene>
    <name evidence="2" type="ORF">P1P91_05545</name>
</gene>
<keyword evidence="2" id="KW-0560">Oxidoreductase</keyword>
<feature type="domain" description="Carboxymuconolactone decarboxylase-like" evidence="1">
    <location>
        <begin position="41"/>
        <end position="102"/>
    </location>
</feature>
<dbReference type="Gene3D" id="1.20.1290.10">
    <property type="entry name" value="AhpD-like"/>
    <property type="match status" value="1"/>
</dbReference>
<dbReference type="EMBL" id="CP119391">
    <property type="protein sequence ID" value="WNK21138.1"/>
    <property type="molecule type" value="Genomic_DNA"/>
</dbReference>
<protein>
    <submittedName>
        <fullName evidence="2">Peroxidase-related enzyme</fullName>
    </submittedName>
</protein>
<keyword evidence="3" id="KW-1185">Reference proteome</keyword>
<dbReference type="Proteomes" id="UP001301869">
    <property type="component" value="Chromosome"/>
</dbReference>
<dbReference type="InterPro" id="IPR003779">
    <property type="entry name" value="CMD-like"/>
</dbReference>
<dbReference type="InterPro" id="IPR029032">
    <property type="entry name" value="AhpD-like"/>
</dbReference>
<organism evidence="2 3">
    <name type="scientific">Halomonas piscis</name>
    <dbReference type="NCBI Taxonomy" id="3031727"/>
    <lineage>
        <taxon>Bacteria</taxon>
        <taxon>Pseudomonadati</taxon>
        <taxon>Pseudomonadota</taxon>
        <taxon>Gammaproteobacteria</taxon>
        <taxon>Oceanospirillales</taxon>
        <taxon>Halomonadaceae</taxon>
        <taxon>Halomonas</taxon>
    </lineage>
</organism>
<dbReference type="NCBIfam" id="TIGR00778">
    <property type="entry name" value="ahpD_dom"/>
    <property type="match status" value="1"/>
</dbReference>
<evidence type="ECO:0000259" key="1">
    <source>
        <dbReference type="Pfam" id="PF02627"/>
    </source>
</evidence>
<evidence type="ECO:0000313" key="3">
    <source>
        <dbReference type="Proteomes" id="UP001301869"/>
    </source>
</evidence>
<dbReference type="GO" id="GO:0004601">
    <property type="term" value="F:peroxidase activity"/>
    <property type="evidence" value="ECO:0007669"/>
    <property type="project" value="UniProtKB-KW"/>
</dbReference>
<dbReference type="InterPro" id="IPR010195">
    <property type="entry name" value="Uncharacterised_peroxidase-rel"/>
</dbReference>
<keyword evidence="2" id="KW-0575">Peroxidase</keyword>
<dbReference type="NCBIfam" id="TIGR01926">
    <property type="entry name" value="peroxid_rel"/>
    <property type="match status" value="1"/>
</dbReference>
<dbReference type="SUPFAM" id="SSF69118">
    <property type="entry name" value="AhpD-like"/>
    <property type="match status" value="1"/>
</dbReference>
<sequence length="179" mass="18772">MSRLPIISMEKADHDVAPALQAVQQQLGMLPNFFAGMAHHPGTLNAFLAAQQAITEGSRLTAAQREIIALAVANANGCRYCVSGHTLSARAAGVSAEAAKQAQAGKAEKPQDQVLLDLALAVLEQRGHVTDGALNAARDAGLDDATLVEIVGLVSINSLSNWMNNMIRPAIDFPEVALV</sequence>